<protein>
    <recommendedName>
        <fullName evidence="3">NDH-dependent cyclic electron flow 5</fullName>
    </recommendedName>
</protein>
<name>A0A8K0E768_9ROSA</name>
<dbReference type="SUPFAM" id="SSF74650">
    <property type="entry name" value="Galactose mutarotase-like"/>
    <property type="match status" value="1"/>
</dbReference>
<dbReference type="Gene3D" id="2.70.98.10">
    <property type="match status" value="1"/>
</dbReference>
<evidence type="ECO:0008006" key="3">
    <source>
        <dbReference type="Google" id="ProtNLM"/>
    </source>
</evidence>
<dbReference type="EMBL" id="VOIH02000007">
    <property type="protein sequence ID" value="KAF3441213.1"/>
    <property type="molecule type" value="Genomic_DNA"/>
</dbReference>
<organism evidence="1 2">
    <name type="scientific">Rhamnella rubrinervis</name>
    <dbReference type="NCBI Taxonomy" id="2594499"/>
    <lineage>
        <taxon>Eukaryota</taxon>
        <taxon>Viridiplantae</taxon>
        <taxon>Streptophyta</taxon>
        <taxon>Embryophyta</taxon>
        <taxon>Tracheophyta</taxon>
        <taxon>Spermatophyta</taxon>
        <taxon>Magnoliopsida</taxon>
        <taxon>eudicotyledons</taxon>
        <taxon>Gunneridae</taxon>
        <taxon>Pentapetalae</taxon>
        <taxon>rosids</taxon>
        <taxon>fabids</taxon>
        <taxon>Rosales</taxon>
        <taxon>Rhamnaceae</taxon>
        <taxon>rhamnoid group</taxon>
        <taxon>Rhamneae</taxon>
        <taxon>Rhamnella</taxon>
    </lineage>
</organism>
<dbReference type="Proteomes" id="UP000796880">
    <property type="component" value="Unassembled WGS sequence"/>
</dbReference>
<keyword evidence="2" id="KW-1185">Reference proteome</keyword>
<accession>A0A8K0E768</accession>
<dbReference type="PANTHER" id="PTHR11122">
    <property type="entry name" value="APOSPORY-ASSOCIATED PROTEIN C-RELATED"/>
    <property type="match status" value="1"/>
</dbReference>
<evidence type="ECO:0000313" key="2">
    <source>
        <dbReference type="Proteomes" id="UP000796880"/>
    </source>
</evidence>
<dbReference type="GO" id="GO:0030246">
    <property type="term" value="F:carbohydrate binding"/>
    <property type="evidence" value="ECO:0007669"/>
    <property type="project" value="InterPro"/>
</dbReference>
<dbReference type="GO" id="GO:0005975">
    <property type="term" value="P:carbohydrate metabolic process"/>
    <property type="evidence" value="ECO:0007669"/>
    <property type="project" value="InterPro"/>
</dbReference>
<dbReference type="AlphaFoldDB" id="A0A8K0E768"/>
<comment type="caution">
    <text evidence="1">The sequence shown here is derived from an EMBL/GenBank/DDBJ whole genome shotgun (WGS) entry which is preliminary data.</text>
</comment>
<evidence type="ECO:0000313" key="1">
    <source>
        <dbReference type="EMBL" id="KAF3441213.1"/>
    </source>
</evidence>
<gene>
    <name evidence="1" type="ORF">FNV43_RR15126</name>
</gene>
<dbReference type="GO" id="GO:0005737">
    <property type="term" value="C:cytoplasm"/>
    <property type="evidence" value="ECO:0007669"/>
    <property type="project" value="TreeGrafter"/>
</dbReference>
<dbReference type="PANTHER" id="PTHR11122:SF15">
    <property type="entry name" value="PROTEIN NDH-DEPENDENT CYCLIC ELECTRON FLOW 5"/>
    <property type="match status" value="1"/>
</dbReference>
<sequence length="396" mass="43592">MGCNSALSPNLLPFASTSRISIKPGKCPNLASSTVCFHNNQSNGKREEKLMVAAVASIPFPQPENVDVDYLEKEFGGHGVTFEGIGHSCVAKISLENRSTAILMLPTGLITSYKPCMWHGGTDEFLHSVVSEDDAAIQGGVSLAFNFANEDATNEVSWSPTKWALQDIKRSSQDSIQVQLICTDAEDMVEVKYNVTLEEDALSSELVISNSKSSPIRLTGSVLSHLTLSSPDATFAIGLEGSDFLGLSPFLSNFSIIPPDFAQNNEFGFSQLWNQMSLWGTRNGNKVDEAKSNVKETQLQMEGEENDNYKHLRDQMSRIYTSAPRNFTLIDRGRRNSVAIGRHGFDELYMFSPGSIHEIYSQYAYICVGQSALLKPIIIGSKEVWRGGQHLHNPNL</sequence>
<reference evidence="1" key="1">
    <citation type="submission" date="2020-03" db="EMBL/GenBank/DDBJ databases">
        <title>A high-quality chromosome-level genome assembly of a woody plant with both climbing and erect habits, Rhamnella rubrinervis.</title>
        <authorList>
            <person name="Lu Z."/>
            <person name="Yang Y."/>
            <person name="Zhu X."/>
            <person name="Sun Y."/>
        </authorList>
    </citation>
    <scope>NUCLEOTIDE SEQUENCE</scope>
    <source>
        <strain evidence="1">BYM</strain>
        <tissue evidence="1">Leaf</tissue>
    </source>
</reference>
<dbReference type="OrthoDB" id="782148at2759"/>
<proteinExistence type="predicted"/>
<dbReference type="InterPro" id="IPR014718">
    <property type="entry name" value="GH-type_carb-bd"/>
</dbReference>
<dbReference type="GO" id="GO:0047938">
    <property type="term" value="F:glucose-6-phosphate 1-epimerase activity"/>
    <property type="evidence" value="ECO:0007669"/>
    <property type="project" value="TreeGrafter"/>
</dbReference>
<dbReference type="InterPro" id="IPR011013">
    <property type="entry name" value="Gal_mutarotase_sf_dom"/>
</dbReference>